<comment type="caution">
    <text evidence="1">The sequence shown here is derived from an EMBL/GenBank/DDBJ whole genome shotgun (WGS) entry which is preliminary data.</text>
</comment>
<reference evidence="1 2" key="1">
    <citation type="submission" date="2019-05" db="EMBL/GenBank/DDBJ databases">
        <title>Another draft genome of Portunus trituberculatus and its Hox gene families provides insights of decapod evolution.</title>
        <authorList>
            <person name="Jeong J.-H."/>
            <person name="Song I."/>
            <person name="Kim S."/>
            <person name="Choi T."/>
            <person name="Kim D."/>
            <person name="Ryu S."/>
            <person name="Kim W."/>
        </authorList>
    </citation>
    <scope>NUCLEOTIDE SEQUENCE [LARGE SCALE GENOMIC DNA]</scope>
    <source>
        <tissue evidence="1">Muscle</tissue>
    </source>
</reference>
<dbReference type="AlphaFoldDB" id="A0A5B7G408"/>
<dbReference type="Proteomes" id="UP000324222">
    <property type="component" value="Unassembled WGS sequence"/>
</dbReference>
<proteinExistence type="predicted"/>
<protein>
    <submittedName>
        <fullName evidence="1">Uncharacterized protein</fullName>
    </submittedName>
</protein>
<keyword evidence="2" id="KW-1185">Reference proteome</keyword>
<sequence>MQTQPGALTASSLYLRVNAFSKHSIRHAVLTSPAYGLVHHGATITSHHPSPPTRQRESRYMYRATNAALPYGLPAANQLG</sequence>
<dbReference type="EMBL" id="VSRR010010500">
    <property type="protein sequence ID" value="MPC51908.1"/>
    <property type="molecule type" value="Genomic_DNA"/>
</dbReference>
<gene>
    <name evidence="1" type="ORF">E2C01_045766</name>
</gene>
<name>A0A5B7G408_PORTR</name>
<evidence type="ECO:0000313" key="1">
    <source>
        <dbReference type="EMBL" id="MPC51908.1"/>
    </source>
</evidence>
<accession>A0A5B7G408</accession>
<organism evidence="1 2">
    <name type="scientific">Portunus trituberculatus</name>
    <name type="common">Swimming crab</name>
    <name type="synonym">Neptunus trituberculatus</name>
    <dbReference type="NCBI Taxonomy" id="210409"/>
    <lineage>
        <taxon>Eukaryota</taxon>
        <taxon>Metazoa</taxon>
        <taxon>Ecdysozoa</taxon>
        <taxon>Arthropoda</taxon>
        <taxon>Crustacea</taxon>
        <taxon>Multicrustacea</taxon>
        <taxon>Malacostraca</taxon>
        <taxon>Eumalacostraca</taxon>
        <taxon>Eucarida</taxon>
        <taxon>Decapoda</taxon>
        <taxon>Pleocyemata</taxon>
        <taxon>Brachyura</taxon>
        <taxon>Eubrachyura</taxon>
        <taxon>Portunoidea</taxon>
        <taxon>Portunidae</taxon>
        <taxon>Portuninae</taxon>
        <taxon>Portunus</taxon>
    </lineage>
</organism>
<evidence type="ECO:0000313" key="2">
    <source>
        <dbReference type="Proteomes" id="UP000324222"/>
    </source>
</evidence>